<evidence type="ECO:0000256" key="2">
    <source>
        <dbReference type="PROSITE-ProRule" id="PRU00169"/>
    </source>
</evidence>
<accession>A0A239GIX0</accession>
<keyword evidence="1" id="KW-0597">Phosphoprotein</keyword>
<dbReference type="SMART" id="SM00448">
    <property type="entry name" value="REC"/>
    <property type="match status" value="1"/>
</dbReference>
<evidence type="ECO:0000313" key="5">
    <source>
        <dbReference type="Proteomes" id="UP000198284"/>
    </source>
</evidence>
<proteinExistence type="predicted"/>
<dbReference type="PROSITE" id="PS50110">
    <property type="entry name" value="RESPONSE_REGULATORY"/>
    <property type="match status" value="1"/>
</dbReference>
<dbReference type="Proteomes" id="UP000198284">
    <property type="component" value="Unassembled WGS sequence"/>
</dbReference>
<dbReference type="PANTHER" id="PTHR44591">
    <property type="entry name" value="STRESS RESPONSE REGULATOR PROTEIN 1"/>
    <property type="match status" value="1"/>
</dbReference>
<dbReference type="CDD" id="cd00156">
    <property type="entry name" value="REC"/>
    <property type="match status" value="1"/>
</dbReference>
<feature type="domain" description="Response regulatory" evidence="3">
    <location>
        <begin position="156"/>
        <end position="274"/>
    </location>
</feature>
<evidence type="ECO:0000313" key="4">
    <source>
        <dbReference type="EMBL" id="SNS68443.1"/>
    </source>
</evidence>
<comment type="caution">
    <text evidence="2">Lacks conserved residue(s) required for the propagation of feature annotation.</text>
</comment>
<dbReference type="Pfam" id="PF00072">
    <property type="entry name" value="Response_reg"/>
    <property type="match status" value="1"/>
</dbReference>
<keyword evidence="5" id="KW-1185">Reference proteome</keyword>
<dbReference type="Gene3D" id="3.40.50.2300">
    <property type="match status" value="1"/>
</dbReference>
<dbReference type="PANTHER" id="PTHR44591:SF3">
    <property type="entry name" value="RESPONSE REGULATORY DOMAIN-CONTAINING PROTEIN"/>
    <property type="match status" value="1"/>
</dbReference>
<name>A0A239GIX0_9BURK</name>
<sequence length="278" mass="31231">MSGTQYPFAIQAVGFRSEEREALAAILRSRMNSGPGYVLLHPDELREPDLFLVNGSELEALVTLAYLKPTPVRPALLVGKPDLDLPYPIVPYPVQANRLLAALDRLIDARADALSRLDACTMVSVTERRRHGRLDLDLTDPADYIRRRSAPPVLPAMLIVDRNAKFREFLVDILIARQQKLEVDWAADEAAALQAARQKTYSVVLVNTSVPDLDPYRLCWMMKERVTPVRRAVIFLAGKDFDYDSRQARQVGVDGFLGKPVTASHLMQALRKFIPSLR</sequence>
<dbReference type="EMBL" id="FZOT01000005">
    <property type="protein sequence ID" value="SNS68443.1"/>
    <property type="molecule type" value="Genomic_DNA"/>
</dbReference>
<gene>
    <name evidence="4" type="ORF">SAMN06265795_10525</name>
</gene>
<protein>
    <submittedName>
        <fullName evidence="4">Response regulator receiver domain-containing protein</fullName>
    </submittedName>
</protein>
<organism evidence="4 5">
    <name type="scientific">Noviherbaspirillum humi</name>
    <dbReference type="NCBI Taxonomy" id="1688639"/>
    <lineage>
        <taxon>Bacteria</taxon>
        <taxon>Pseudomonadati</taxon>
        <taxon>Pseudomonadota</taxon>
        <taxon>Betaproteobacteria</taxon>
        <taxon>Burkholderiales</taxon>
        <taxon>Oxalobacteraceae</taxon>
        <taxon>Noviherbaspirillum</taxon>
    </lineage>
</organism>
<dbReference type="SUPFAM" id="SSF52172">
    <property type="entry name" value="CheY-like"/>
    <property type="match status" value="1"/>
</dbReference>
<evidence type="ECO:0000256" key="1">
    <source>
        <dbReference type="ARBA" id="ARBA00022553"/>
    </source>
</evidence>
<dbReference type="InterPro" id="IPR011006">
    <property type="entry name" value="CheY-like_superfamily"/>
</dbReference>
<dbReference type="InterPro" id="IPR001789">
    <property type="entry name" value="Sig_transdc_resp-reg_receiver"/>
</dbReference>
<dbReference type="GO" id="GO:0000160">
    <property type="term" value="P:phosphorelay signal transduction system"/>
    <property type="evidence" value="ECO:0007669"/>
    <property type="project" value="InterPro"/>
</dbReference>
<dbReference type="AlphaFoldDB" id="A0A239GIX0"/>
<reference evidence="4 5" key="1">
    <citation type="submission" date="2017-06" db="EMBL/GenBank/DDBJ databases">
        <authorList>
            <person name="Kim H.J."/>
            <person name="Triplett B.A."/>
        </authorList>
    </citation>
    <scope>NUCLEOTIDE SEQUENCE [LARGE SCALE GENOMIC DNA]</scope>
    <source>
        <strain evidence="4 5">U15</strain>
    </source>
</reference>
<evidence type="ECO:0000259" key="3">
    <source>
        <dbReference type="PROSITE" id="PS50110"/>
    </source>
</evidence>
<dbReference type="InterPro" id="IPR050595">
    <property type="entry name" value="Bact_response_regulator"/>
</dbReference>